<proteinExistence type="predicted"/>
<evidence type="ECO:0000313" key="1">
    <source>
        <dbReference type="EMBL" id="THV53398.1"/>
    </source>
</evidence>
<sequence>MTSILIPTPPKLDPDFKGTYELFTSLVAVSGGCSGVNAGFEEPGVEVLTAEALVLEKLGRSVGRAVLVEVVEQALEPDDVTVVLLYLFYRVAGEVQQSVIVKLVEVFRGRSSQSIERLCVFILDLLVRSN</sequence>
<name>A0A4S8R6A2_9HELO</name>
<dbReference type="EMBL" id="PQXL01000052">
    <property type="protein sequence ID" value="THV53398.1"/>
    <property type="molecule type" value="Genomic_DNA"/>
</dbReference>
<dbReference type="Proteomes" id="UP000308671">
    <property type="component" value="Unassembled WGS sequence"/>
</dbReference>
<comment type="caution">
    <text evidence="1">The sequence shown here is derived from an EMBL/GenBank/DDBJ whole genome shotgun (WGS) entry which is preliminary data.</text>
</comment>
<organism evidence="1 2">
    <name type="scientific">Botrytis galanthina</name>
    <dbReference type="NCBI Taxonomy" id="278940"/>
    <lineage>
        <taxon>Eukaryota</taxon>
        <taxon>Fungi</taxon>
        <taxon>Dikarya</taxon>
        <taxon>Ascomycota</taxon>
        <taxon>Pezizomycotina</taxon>
        <taxon>Leotiomycetes</taxon>
        <taxon>Helotiales</taxon>
        <taxon>Sclerotiniaceae</taxon>
        <taxon>Botrytis</taxon>
    </lineage>
</organism>
<keyword evidence="2" id="KW-1185">Reference proteome</keyword>
<gene>
    <name evidence="1" type="ORF">BGAL_0052g00300</name>
</gene>
<evidence type="ECO:0000313" key="2">
    <source>
        <dbReference type="Proteomes" id="UP000308671"/>
    </source>
</evidence>
<accession>A0A4S8R6A2</accession>
<reference evidence="1 2" key="1">
    <citation type="submission" date="2017-12" db="EMBL/GenBank/DDBJ databases">
        <title>Comparative genomics of Botrytis spp.</title>
        <authorList>
            <person name="Valero-Jimenez C.A."/>
            <person name="Tapia P."/>
            <person name="Veloso J."/>
            <person name="Silva-Moreno E."/>
            <person name="Staats M."/>
            <person name="Valdes J.H."/>
            <person name="Van Kan J.A.L."/>
        </authorList>
    </citation>
    <scope>NUCLEOTIDE SEQUENCE [LARGE SCALE GENOMIC DNA]</scope>
    <source>
        <strain evidence="1 2">MUCL435</strain>
    </source>
</reference>
<protein>
    <submittedName>
        <fullName evidence="1">Uncharacterized protein</fullName>
    </submittedName>
</protein>
<dbReference type="AlphaFoldDB" id="A0A4S8R6A2"/>